<evidence type="ECO:0000256" key="1">
    <source>
        <dbReference type="ARBA" id="ARBA00004049"/>
    </source>
</evidence>
<dbReference type="PROSITE" id="PS51519">
    <property type="entry name" value="RWP_RK"/>
    <property type="match status" value="1"/>
</dbReference>
<sequence length="240" mass="27895">MDYDQLCSLMILDEQDQLLDLTPFLSETNTYNELPIIPSLDANLEDIDLDSLTWDDNIVLPCYEDVVAQYPVPLNIIPNDIKACVIRDEENVIKKSTTGSVIRPSRSKIREIGYSELKKYFYMPIASAAKEMNVGLTVLKKRCRELGIARWPHRKMKSLNSLIHNVKEFGKDEGSDEIIGRELKTLEEQQRLMEENPEMEMNERTKKLRQACFKANYKKRKAMQSPNCIYHHPDDTLLFH</sequence>
<proteinExistence type="predicted"/>
<protein>
    <recommendedName>
        <fullName evidence="7">RWP-RK domain-containing protein</fullName>
    </recommendedName>
</protein>
<dbReference type="InterPro" id="IPR003035">
    <property type="entry name" value="RWP-RK_dom"/>
</dbReference>
<evidence type="ECO:0000256" key="6">
    <source>
        <dbReference type="ARBA" id="ARBA00023242"/>
    </source>
</evidence>
<dbReference type="EMBL" id="JAGGNH010000042">
    <property type="protein sequence ID" value="KAJ0961117.1"/>
    <property type="molecule type" value="Genomic_DNA"/>
</dbReference>
<dbReference type="PANTHER" id="PTHR46373">
    <property type="entry name" value="PROTEIN RKD4"/>
    <property type="match status" value="1"/>
</dbReference>
<gene>
    <name evidence="8" type="ORF">J5N97_000932</name>
</gene>
<dbReference type="InterPro" id="IPR044607">
    <property type="entry name" value="RKD-like"/>
</dbReference>
<comment type="caution">
    <text evidence="8">The sequence shown here is derived from an EMBL/GenBank/DDBJ whole genome shotgun (WGS) entry which is preliminary data.</text>
</comment>
<evidence type="ECO:0000313" key="9">
    <source>
        <dbReference type="Proteomes" id="UP001085076"/>
    </source>
</evidence>
<accession>A0A9D5BUL9</accession>
<keyword evidence="5" id="KW-0804">Transcription</keyword>
<dbReference type="PANTHER" id="PTHR46373:SF2">
    <property type="entry name" value="RWP-RK DOMAIN-CONTAINING PROTEIN"/>
    <property type="match status" value="1"/>
</dbReference>
<dbReference type="Pfam" id="PF02042">
    <property type="entry name" value="RWP-RK"/>
    <property type="match status" value="1"/>
</dbReference>
<evidence type="ECO:0000256" key="3">
    <source>
        <dbReference type="ARBA" id="ARBA00023054"/>
    </source>
</evidence>
<evidence type="ECO:0000256" key="2">
    <source>
        <dbReference type="ARBA" id="ARBA00023015"/>
    </source>
</evidence>
<keyword evidence="6" id="KW-0539">Nucleus</keyword>
<keyword evidence="9" id="KW-1185">Reference proteome</keyword>
<dbReference type="Proteomes" id="UP001085076">
    <property type="component" value="Unassembled WGS sequence"/>
</dbReference>
<name>A0A9D5BUL9_9LILI</name>
<evidence type="ECO:0000256" key="5">
    <source>
        <dbReference type="ARBA" id="ARBA00023163"/>
    </source>
</evidence>
<reference evidence="8 9" key="1">
    <citation type="journal article" date="2022" name="Hortic Res">
        <title>The genome of Dioscorea zingiberensis sheds light on the biosynthesis, origin and evolution of the medicinally important diosgenin saponins.</title>
        <authorList>
            <person name="Li Y."/>
            <person name="Tan C."/>
            <person name="Li Z."/>
            <person name="Guo J."/>
            <person name="Li S."/>
            <person name="Chen X."/>
            <person name="Wang C."/>
            <person name="Dai X."/>
            <person name="Yang H."/>
            <person name="Song W."/>
            <person name="Hou L."/>
            <person name="Xu J."/>
            <person name="Tong Z."/>
            <person name="Xu A."/>
            <person name="Yuan X."/>
            <person name="Wang W."/>
            <person name="Yang Q."/>
            <person name="Chen L."/>
            <person name="Sun Z."/>
            <person name="Wang K."/>
            <person name="Pan B."/>
            <person name="Chen J."/>
            <person name="Bao Y."/>
            <person name="Liu F."/>
            <person name="Qi X."/>
            <person name="Gang D.R."/>
            <person name="Wen J."/>
            <person name="Li J."/>
        </authorList>
    </citation>
    <scope>NUCLEOTIDE SEQUENCE [LARGE SCALE GENOMIC DNA]</scope>
    <source>
        <strain evidence="8">Dzin_1.0</strain>
    </source>
</reference>
<dbReference type="GO" id="GO:0003677">
    <property type="term" value="F:DNA binding"/>
    <property type="evidence" value="ECO:0007669"/>
    <property type="project" value="UniProtKB-KW"/>
</dbReference>
<evidence type="ECO:0000313" key="8">
    <source>
        <dbReference type="EMBL" id="KAJ0961117.1"/>
    </source>
</evidence>
<evidence type="ECO:0000259" key="7">
    <source>
        <dbReference type="PROSITE" id="PS51519"/>
    </source>
</evidence>
<comment type="function">
    <text evidence="1">Putative transcription factor.</text>
</comment>
<dbReference type="AlphaFoldDB" id="A0A9D5BUL9"/>
<dbReference type="GO" id="GO:0003700">
    <property type="term" value="F:DNA-binding transcription factor activity"/>
    <property type="evidence" value="ECO:0007669"/>
    <property type="project" value="InterPro"/>
</dbReference>
<keyword evidence="2" id="KW-0805">Transcription regulation</keyword>
<evidence type="ECO:0000256" key="4">
    <source>
        <dbReference type="ARBA" id="ARBA00023125"/>
    </source>
</evidence>
<feature type="domain" description="RWP-RK" evidence="7">
    <location>
        <begin position="97"/>
        <end position="179"/>
    </location>
</feature>
<organism evidence="8 9">
    <name type="scientific">Dioscorea zingiberensis</name>
    <dbReference type="NCBI Taxonomy" id="325984"/>
    <lineage>
        <taxon>Eukaryota</taxon>
        <taxon>Viridiplantae</taxon>
        <taxon>Streptophyta</taxon>
        <taxon>Embryophyta</taxon>
        <taxon>Tracheophyta</taxon>
        <taxon>Spermatophyta</taxon>
        <taxon>Magnoliopsida</taxon>
        <taxon>Liliopsida</taxon>
        <taxon>Dioscoreales</taxon>
        <taxon>Dioscoreaceae</taxon>
        <taxon>Dioscorea</taxon>
    </lineage>
</organism>
<keyword evidence="3" id="KW-0175">Coiled coil</keyword>
<dbReference type="OrthoDB" id="6270329at2759"/>
<keyword evidence="4" id="KW-0238">DNA-binding</keyword>